<evidence type="ECO:0000313" key="7">
    <source>
        <dbReference type="EMBL" id="CDW22082.1"/>
    </source>
</evidence>
<dbReference type="PANTHER" id="PTHR12107:SF0">
    <property type="entry name" value="STARGAZIN (MAMMALIAN CALCIUM CHANNEL) HOMOLOG"/>
    <property type="match status" value="1"/>
</dbReference>
<proteinExistence type="predicted"/>
<dbReference type="GO" id="GO:0098970">
    <property type="term" value="P:postsynaptic neurotransmitter receptor diffusion trapping"/>
    <property type="evidence" value="ECO:0007669"/>
    <property type="project" value="TreeGrafter"/>
</dbReference>
<dbReference type="GO" id="GO:0032281">
    <property type="term" value="C:AMPA glutamate receptor complex"/>
    <property type="evidence" value="ECO:0007669"/>
    <property type="project" value="TreeGrafter"/>
</dbReference>
<evidence type="ECO:0000256" key="6">
    <source>
        <dbReference type="SAM" id="Phobius"/>
    </source>
</evidence>
<dbReference type="GO" id="GO:0098839">
    <property type="term" value="C:postsynaptic density membrane"/>
    <property type="evidence" value="ECO:0007669"/>
    <property type="project" value="TreeGrafter"/>
</dbReference>
<feature type="region of interest" description="Disordered" evidence="5">
    <location>
        <begin position="296"/>
        <end position="331"/>
    </location>
</feature>
<dbReference type="InterPro" id="IPR004031">
    <property type="entry name" value="PMP22/EMP/MP20/Claudin"/>
</dbReference>
<dbReference type="InterPro" id="IPR051072">
    <property type="entry name" value="CACNG_subunit"/>
</dbReference>
<evidence type="ECO:0000256" key="2">
    <source>
        <dbReference type="ARBA" id="ARBA00022692"/>
    </source>
</evidence>
<dbReference type="GO" id="GO:0005245">
    <property type="term" value="F:voltage-gated calcium channel activity"/>
    <property type="evidence" value="ECO:0007669"/>
    <property type="project" value="TreeGrafter"/>
</dbReference>
<dbReference type="Pfam" id="PF13903">
    <property type="entry name" value="Claudin_2"/>
    <property type="match status" value="1"/>
</dbReference>
<dbReference type="Gene3D" id="1.20.140.150">
    <property type="match status" value="1"/>
</dbReference>
<protein>
    <submittedName>
        <fullName evidence="7">Voltagedependent calcium channel gamma7 subunitlike [Bombus terrestris]</fullName>
    </submittedName>
</protein>
<dbReference type="GO" id="GO:0051968">
    <property type="term" value="P:positive regulation of synaptic transmission, glutamatergic"/>
    <property type="evidence" value="ECO:0007669"/>
    <property type="project" value="TreeGrafter"/>
</dbReference>
<reference evidence="7" key="1">
    <citation type="submission" date="2014-05" db="EMBL/GenBank/DDBJ databases">
        <authorList>
            <person name="Chronopoulou M."/>
        </authorList>
    </citation>
    <scope>NUCLEOTIDE SEQUENCE</scope>
    <source>
        <tissue evidence="7">Whole organism</tissue>
    </source>
</reference>
<dbReference type="GO" id="GO:0099590">
    <property type="term" value="P:neurotransmitter receptor internalization"/>
    <property type="evidence" value="ECO:0007669"/>
    <property type="project" value="TreeGrafter"/>
</dbReference>
<feature type="region of interest" description="Disordered" evidence="5">
    <location>
        <begin position="238"/>
        <end position="270"/>
    </location>
</feature>
<keyword evidence="4 6" id="KW-0472">Membrane</keyword>
<dbReference type="PANTHER" id="PTHR12107">
    <property type="entry name" value="VOLTAGE-DEPENDENT CALCIUM CHANNEL GAMMA SUBUNIT"/>
    <property type="match status" value="1"/>
</dbReference>
<feature type="compositionally biased region" description="Polar residues" evidence="5">
    <location>
        <begin position="296"/>
        <end position="312"/>
    </location>
</feature>
<feature type="compositionally biased region" description="Low complexity" evidence="5">
    <location>
        <begin position="313"/>
        <end position="331"/>
    </location>
</feature>
<feature type="compositionally biased region" description="Low complexity" evidence="5">
    <location>
        <begin position="256"/>
        <end position="267"/>
    </location>
</feature>
<feature type="transmembrane region" description="Helical" evidence="6">
    <location>
        <begin position="144"/>
        <end position="170"/>
    </location>
</feature>
<feature type="transmembrane region" description="Helical" evidence="6">
    <location>
        <begin position="190"/>
        <end position="220"/>
    </location>
</feature>
<evidence type="ECO:0000256" key="1">
    <source>
        <dbReference type="ARBA" id="ARBA00004141"/>
    </source>
</evidence>
<evidence type="ECO:0000256" key="4">
    <source>
        <dbReference type="ARBA" id="ARBA00023136"/>
    </source>
</evidence>
<evidence type="ECO:0000256" key="3">
    <source>
        <dbReference type="ARBA" id="ARBA00022989"/>
    </source>
</evidence>
<feature type="transmembrane region" description="Helical" evidence="6">
    <location>
        <begin position="106"/>
        <end position="132"/>
    </location>
</feature>
<dbReference type="GO" id="GO:0019226">
    <property type="term" value="P:transmission of nerve impulse"/>
    <property type="evidence" value="ECO:0007669"/>
    <property type="project" value="TreeGrafter"/>
</dbReference>
<dbReference type="AlphaFoldDB" id="A0A0K2T929"/>
<sequence>MSVHSLGKSVKILSALTPIMSLMSFICFLVAFISPYWIFVEEKFPNKNRTVLFGPNASIEYFQRNSYGGLWTICSSSYMNHELTCRYIEYFSSRSYEPDPYDSSLVIPYSILNSAGFIFTAGTFMFIGGILLAMGNLMKKRKILTFVSGIVFILSGLLLFIGQIVFIAVFKTEVGGKLVPKTPLSPPLVSYKYGCSFTLLILSFLLSELTGTFAIFYFIYHYQYKWSCKELPSYNHNKSKTDSSKLSLNKKGENRSATPGSSTPSTTVCANKTNGFIPNRRHSFDNINELNHSNHQISNGGPNWNFDRNSNQTTPTGTTPISSSTSTKVPTSVLTFEEDNCPRHRSQTNNRGACFCHNNQCPNTFPNANDYCNLLTPVNLSHRDWWSIYWSLPKDQSGRMVHYPQNGLRRPFPQRTSFFPPMESDGDDSLSPSRVLNLEVNVSKSPLPGKGILKQTKKFLNT</sequence>
<name>A0A0K2T929_LEPSM</name>
<dbReference type="EMBL" id="HACA01004721">
    <property type="protein sequence ID" value="CDW22082.1"/>
    <property type="molecule type" value="Transcribed_RNA"/>
</dbReference>
<organism evidence="7">
    <name type="scientific">Lepeophtheirus salmonis</name>
    <name type="common">Salmon louse</name>
    <name type="synonym">Caligus salmonis</name>
    <dbReference type="NCBI Taxonomy" id="72036"/>
    <lineage>
        <taxon>Eukaryota</taxon>
        <taxon>Metazoa</taxon>
        <taxon>Ecdysozoa</taxon>
        <taxon>Arthropoda</taxon>
        <taxon>Crustacea</taxon>
        <taxon>Multicrustacea</taxon>
        <taxon>Hexanauplia</taxon>
        <taxon>Copepoda</taxon>
        <taxon>Siphonostomatoida</taxon>
        <taxon>Caligidae</taxon>
        <taxon>Lepeophtheirus</taxon>
    </lineage>
</organism>
<dbReference type="GO" id="GO:0098943">
    <property type="term" value="P:neurotransmitter receptor transport, postsynaptic endosome to lysosome"/>
    <property type="evidence" value="ECO:0007669"/>
    <property type="project" value="TreeGrafter"/>
</dbReference>
<accession>A0A0K2T929</accession>
<feature type="transmembrane region" description="Helical" evidence="6">
    <location>
        <begin position="12"/>
        <end position="39"/>
    </location>
</feature>
<dbReference type="GO" id="GO:0016247">
    <property type="term" value="F:channel regulator activity"/>
    <property type="evidence" value="ECO:0007669"/>
    <property type="project" value="TreeGrafter"/>
</dbReference>
<keyword evidence="2 6" id="KW-0812">Transmembrane</keyword>
<keyword evidence="3 6" id="KW-1133">Transmembrane helix</keyword>
<comment type="subcellular location">
    <subcellularLocation>
        <location evidence="1">Membrane</location>
        <topology evidence="1">Multi-pass membrane protein</topology>
    </subcellularLocation>
</comment>
<evidence type="ECO:0000256" key="5">
    <source>
        <dbReference type="SAM" id="MobiDB-lite"/>
    </source>
</evidence>
<dbReference type="OrthoDB" id="9990458at2759"/>